<dbReference type="Proteomes" id="UP000243459">
    <property type="component" value="Chromosome 2"/>
</dbReference>
<gene>
    <name evidence="1" type="ORF">A4U43_C02F12980</name>
</gene>
<sequence>MVCIVRAYAIEPLAQCTDSGDETDTEAGLDYNEGLVFNDIEPFIIDLDDGESLDGSYNCLGVKGLMSNMVTVDPPTMEEDDQLSTWEDPWIHRLNIQYGDRFEQRESPTEDKVVQVNMGDEANLKPIFISDSLPSEEREELIAIIREYFNVFAWNYEDMPGLDPNVMMHCLNIKSDAKPVEQ</sequence>
<evidence type="ECO:0000313" key="2">
    <source>
        <dbReference type="Proteomes" id="UP000243459"/>
    </source>
</evidence>
<evidence type="ECO:0000313" key="1">
    <source>
        <dbReference type="EMBL" id="ONK77982.1"/>
    </source>
</evidence>
<accession>A0A5P1FIQ3</accession>
<organism evidence="1 2">
    <name type="scientific">Asparagus officinalis</name>
    <name type="common">Garden asparagus</name>
    <dbReference type="NCBI Taxonomy" id="4686"/>
    <lineage>
        <taxon>Eukaryota</taxon>
        <taxon>Viridiplantae</taxon>
        <taxon>Streptophyta</taxon>
        <taxon>Embryophyta</taxon>
        <taxon>Tracheophyta</taxon>
        <taxon>Spermatophyta</taxon>
        <taxon>Magnoliopsida</taxon>
        <taxon>Liliopsida</taxon>
        <taxon>Asparagales</taxon>
        <taxon>Asparagaceae</taxon>
        <taxon>Asparagoideae</taxon>
        <taxon>Asparagus</taxon>
    </lineage>
</organism>
<name>A0A5P1FIQ3_ASPOF</name>
<keyword evidence="2" id="KW-1185">Reference proteome</keyword>
<protein>
    <submittedName>
        <fullName evidence="1">Uncharacterized protein</fullName>
    </submittedName>
</protein>
<proteinExistence type="predicted"/>
<dbReference type="EMBL" id="CM007382">
    <property type="protein sequence ID" value="ONK77982.1"/>
    <property type="molecule type" value="Genomic_DNA"/>
</dbReference>
<reference evidence="2" key="1">
    <citation type="journal article" date="2017" name="Nat. Commun.">
        <title>The asparagus genome sheds light on the origin and evolution of a young Y chromosome.</title>
        <authorList>
            <person name="Harkess A."/>
            <person name="Zhou J."/>
            <person name="Xu C."/>
            <person name="Bowers J.E."/>
            <person name="Van der Hulst R."/>
            <person name="Ayyampalayam S."/>
            <person name="Mercati F."/>
            <person name="Riccardi P."/>
            <person name="McKain M.R."/>
            <person name="Kakrana A."/>
            <person name="Tang H."/>
            <person name="Ray J."/>
            <person name="Groenendijk J."/>
            <person name="Arikit S."/>
            <person name="Mathioni S.M."/>
            <person name="Nakano M."/>
            <person name="Shan H."/>
            <person name="Telgmann-Rauber A."/>
            <person name="Kanno A."/>
            <person name="Yue Z."/>
            <person name="Chen H."/>
            <person name="Li W."/>
            <person name="Chen Y."/>
            <person name="Xu X."/>
            <person name="Zhang Y."/>
            <person name="Luo S."/>
            <person name="Chen H."/>
            <person name="Gao J."/>
            <person name="Mao Z."/>
            <person name="Pires J.C."/>
            <person name="Luo M."/>
            <person name="Kudrna D."/>
            <person name="Wing R.A."/>
            <person name="Meyers B.C."/>
            <person name="Yi K."/>
            <person name="Kong H."/>
            <person name="Lavrijsen P."/>
            <person name="Sunseri F."/>
            <person name="Falavigna A."/>
            <person name="Ye Y."/>
            <person name="Leebens-Mack J.H."/>
            <person name="Chen G."/>
        </authorList>
    </citation>
    <scope>NUCLEOTIDE SEQUENCE [LARGE SCALE GENOMIC DNA]</scope>
    <source>
        <strain evidence="2">cv. DH0086</strain>
    </source>
</reference>
<dbReference type="Gramene" id="ONK77982">
    <property type="protein sequence ID" value="ONK77982"/>
    <property type="gene ID" value="A4U43_C02F12980"/>
</dbReference>
<dbReference type="AlphaFoldDB" id="A0A5P1FIQ3"/>